<dbReference type="InterPro" id="IPR033449">
    <property type="entry name" value="Rit1_N"/>
</dbReference>
<feature type="domain" description="Rit1 DUSP-like" evidence="1">
    <location>
        <begin position="367"/>
        <end position="468"/>
    </location>
</feature>
<dbReference type="GO" id="GO:0043399">
    <property type="term" value="F:tRNA adenosine(64)-2'-O-ribosylphosphate transferase activity"/>
    <property type="evidence" value="ECO:0007669"/>
    <property type="project" value="InterPro"/>
</dbReference>
<evidence type="ECO:0000313" key="4">
    <source>
        <dbReference type="Proteomes" id="UP000001997"/>
    </source>
</evidence>
<gene>
    <name evidence="3" type="ORF">PGUG_01343</name>
</gene>
<dbReference type="FunCoup" id="A5DDJ2">
    <property type="interactions" value="56"/>
</dbReference>
<dbReference type="EMBL" id="CH408156">
    <property type="protein sequence ID" value="EDK37245.2"/>
    <property type="molecule type" value="Genomic_DNA"/>
</dbReference>
<dbReference type="STRING" id="294746.A5DDJ2"/>
<organism evidence="3 4">
    <name type="scientific">Meyerozyma guilliermondii (strain ATCC 6260 / CBS 566 / DSM 6381 / JCM 1539 / NBRC 10279 / NRRL Y-324)</name>
    <name type="common">Yeast</name>
    <name type="synonym">Candida guilliermondii</name>
    <dbReference type="NCBI Taxonomy" id="294746"/>
    <lineage>
        <taxon>Eukaryota</taxon>
        <taxon>Fungi</taxon>
        <taxon>Dikarya</taxon>
        <taxon>Ascomycota</taxon>
        <taxon>Saccharomycotina</taxon>
        <taxon>Pichiomycetes</taxon>
        <taxon>Debaryomycetaceae</taxon>
        <taxon>Meyerozyma</taxon>
    </lineage>
</organism>
<feature type="domain" description="Rit1 N-terminal" evidence="2">
    <location>
        <begin position="16"/>
        <end position="273"/>
    </location>
</feature>
<dbReference type="GeneID" id="5128069"/>
<dbReference type="PIRSF" id="PIRSF007747">
    <property type="entry name" value="Ribosyl_Ptfrase"/>
    <property type="match status" value="1"/>
</dbReference>
<dbReference type="InParanoid" id="A5DDJ2"/>
<evidence type="ECO:0000259" key="1">
    <source>
        <dbReference type="Pfam" id="PF04179"/>
    </source>
</evidence>
<accession>A5DDJ2</accession>
<keyword evidence="4" id="KW-1185">Reference proteome</keyword>
<dbReference type="PANTHER" id="PTHR31811">
    <property type="entry name" value="TRNA A64-2'-O-RIBOSYLPHOSPHATE TRANSFERASE"/>
    <property type="match status" value="1"/>
</dbReference>
<dbReference type="Pfam" id="PF04179">
    <property type="entry name" value="Init_tRNA_PT"/>
    <property type="match status" value="1"/>
</dbReference>
<dbReference type="GO" id="GO:0005737">
    <property type="term" value="C:cytoplasm"/>
    <property type="evidence" value="ECO:0007669"/>
    <property type="project" value="TreeGrafter"/>
</dbReference>
<dbReference type="InterPro" id="IPR033421">
    <property type="entry name" value="Rit1_DUSP-like"/>
</dbReference>
<sequence>MDPDIFPSLHSVTKQLRQQSLSLKNRLQSIVHDAKFVESLDLPVLVPNERCGLWYVPPQKRTDSAYFKSTDGHMNEWAFSFRRLNIHLLPLLQKTETIAIVDSTRRGKLMPDALSKTTPIWCAVISTIMAKRGFFELDNVLYTPRSMVSESEHNEIAKKINHFVLEAERLHLFDNVELDKPIVPCWIYPDNEGEGRFGGRFEGHFGSSSYRIQCVTASRKASGNSYATAVHDGKSISWNYVQGAADDHELWISNEVCEGKLNADLFWKILDKNKSSFIDSETGYLYDWLTDEKLVKRLNEAYFNMDSDSLTSPISDITFIENDENDTGIALGVIKEPLSVQSLQKRFNQVIILSEKEVLADDKAVKVHHYKLQSSKKGSKQLRAILPSLMGSIDITNTNKVLIACDTGTDLGPGVALAILCKNFDSDWKQNCPRYIDKDTVRRHSAALAHVRRINPSRNTLQSINTYLMGTAGPA</sequence>
<protein>
    <recommendedName>
        <fullName evidence="5">Initiator tRNA phosphoribosyl transferase</fullName>
    </recommendedName>
</protein>
<dbReference type="Proteomes" id="UP000001997">
    <property type="component" value="Unassembled WGS sequence"/>
</dbReference>
<evidence type="ECO:0008006" key="5">
    <source>
        <dbReference type="Google" id="ProtNLM"/>
    </source>
</evidence>
<dbReference type="PANTHER" id="PTHR31811:SF0">
    <property type="entry name" value="TRNA A64-2'-O-RIBOSYLPHOSPHATE TRANSFERASE"/>
    <property type="match status" value="1"/>
</dbReference>
<name>A5DDJ2_PICGU</name>
<dbReference type="OMA" id="PVFWANQ"/>
<dbReference type="InterPro" id="IPR007306">
    <property type="entry name" value="Rit1"/>
</dbReference>
<dbReference type="Pfam" id="PF17184">
    <property type="entry name" value="Rit1_C"/>
    <property type="match status" value="1"/>
</dbReference>
<dbReference type="GO" id="GO:0019988">
    <property type="term" value="P:charged-tRNA amino acid modification"/>
    <property type="evidence" value="ECO:0007669"/>
    <property type="project" value="EnsemblFungi"/>
</dbReference>
<evidence type="ECO:0000259" key="2">
    <source>
        <dbReference type="Pfam" id="PF17184"/>
    </source>
</evidence>
<proteinExistence type="predicted"/>
<dbReference type="AlphaFoldDB" id="A5DDJ2"/>
<dbReference type="eggNOG" id="KOG2634">
    <property type="taxonomic scope" value="Eukaryota"/>
</dbReference>
<reference evidence="3 4" key="1">
    <citation type="journal article" date="2009" name="Nature">
        <title>Evolution of pathogenicity and sexual reproduction in eight Candida genomes.</title>
        <authorList>
            <person name="Butler G."/>
            <person name="Rasmussen M.D."/>
            <person name="Lin M.F."/>
            <person name="Santos M.A."/>
            <person name="Sakthikumar S."/>
            <person name="Munro C.A."/>
            <person name="Rheinbay E."/>
            <person name="Grabherr M."/>
            <person name="Forche A."/>
            <person name="Reedy J.L."/>
            <person name="Agrafioti I."/>
            <person name="Arnaud M.B."/>
            <person name="Bates S."/>
            <person name="Brown A.J."/>
            <person name="Brunke S."/>
            <person name="Costanzo M.C."/>
            <person name="Fitzpatrick D.A."/>
            <person name="de Groot P.W."/>
            <person name="Harris D."/>
            <person name="Hoyer L.L."/>
            <person name="Hube B."/>
            <person name="Klis F.M."/>
            <person name="Kodira C."/>
            <person name="Lennard N."/>
            <person name="Logue M.E."/>
            <person name="Martin R."/>
            <person name="Neiman A.M."/>
            <person name="Nikolaou E."/>
            <person name="Quail M.A."/>
            <person name="Quinn J."/>
            <person name="Santos M.C."/>
            <person name="Schmitzberger F.F."/>
            <person name="Sherlock G."/>
            <person name="Shah P."/>
            <person name="Silverstein K.A."/>
            <person name="Skrzypek M.S."/>
            <person name="Soll D."/>
            <person name="Staggs R."/>
            <person name="Stansfield I."/>
            <person name="Stumpf M.P."/>
            <person name="Sudbery P.E."/>
            <person name="Srikantha T."/>
            <person name="Zeng Q."/>
            <person name="Berman J."/>
            <person name="Berriman M."/>
            <person name="Heitman J."/>
            <person name="Gow N.A."/>
            <person name="Lorenz M.C."/>
            <person name="Birren B.W."/>
            <person name="Kellis M."/>
            <person name="Cuomo C.A."/>
        </authorList>
    </citation>
    <scope>NUCLEOTIDE SEQUENCE [LARGE SCALE GENOMIC DNA]</scope>
    <source>
        <strain evidence="4">ATCC 6260 / CBS 566 / DSM 6381 / JCM 1539 / NBRC 10279 / NRRL Y-324</strain>
    </source>
</reference>
<dbReference type="HOGENOM" id="CLU_027654_1_1_1"/>
<dbReference type="VEuPathDB" id="FungiDB:PGUG_01343"/>
<dbReference type="OrthoDB" id="45256at2759"/>
<dbReference type="RefSeq" id="XP_001485672.2">
    <property type="nucleotide sequence ID" value="XM_001485622.1"/>
</dbReference>
<dbReference type="KEGG" id="pgu:PGUG_01343"/>
<evidence type="ECO:0000313" key="3">
    <source>
        <dbReference type="EMBL" id="EDK37245.2"/>
    </source>
</evidence>